<dbReference type="SUPFAM" id="SSF158457">
    <property type="entry name" value="Orange domain-like"/>
    <property type="match status" value="1"/>
</dbReference>
<feature type="domain" description="BHLH" evidence="7">
    <location>
        <begin position="23"/>
        <end position="80"/>
    </location>
</feature>
<dbReference type="Proteomes" id="UP001652628">
    <property type="component" value="Chromosome X"/>
</dbReference>
<dbReference type="GO" id="GO:0046983">
    <property type="term" value="F:protein dimerization activity"/>
    <property type="evidence" value="ECO:0007669"/>
    <property type="project" value="InterPro"/>
</dbReference>
<accession>A0AB39Z9W0</accession>
<gene>
    <name evidence="9" type="primary">Hesr</name>
</gene>
<evidence type="ECO:0000256" key="5">
    <source>
        <dbReference type="ARBA" id="ARBA00023242"/>
    </source>
</evidence>
<evidence type="ECO:0000256" key="3">
    <source>
        <dbReference type="ARBA" id="ARBA00023125"/>
    </source>
</evidence>
<keyword evidence="2" id="KW-0805">Transcription regulation</keyword>
<dbReference type="SUPFAM" id="SSF47459">
    <property type="entry name" value="HLH, helix-loop-helix DNA-binding domain"/>
    <property type="match status" value="1"/>
</dbReference>
<evidence type="ECO:0000256" key="6">
    <source>
        <dbReference type="SAM" id="MobiDB-lite"/>
    </source>
</evidence>
<dbReference type="PANTHER" id="PTHR10985">
    <property type="entry name" value="BASIC HELIX-LOOP-HELIX TRANSCRIPTION FACTOR, HES-RELATED"/>
    <property type="match status" value="1"/>
</dbReference>
<dbReference type="Pfam" id="PF00010">
    <property type="entry name" value="HLH"/>
    <property type="match status" value="1"/>
</dbReference>
<evidence type="ECO:0000259" key="7">
    <source>
        <dbReference type="PROSITE" id="PS50888"/>
    </source>
</evidence>
<dbReference type="RefSeq" id="XP_016930779.2">
    <property type="nucleotide sequence ID" value="XM_017075290.4"/>
</dbReference>
<dbReference type="AlphaFoldDB" id="A0AB39Z9W0"/>
<evidence type="ECO:0000313" key="8">
    <source>
        <dbReference type="Proteomes" id="UP001652628"/>
    </source>
</evidence>
<reference evidence="9" key="1">
    <citation type="submission" date="2025-08" db="UniProtKB">
        <authorList>
            <consortium name="RefSeq"/>
        </authorList>
    </citation>
    <scope>IDENTIFICATION</scope>
</reference>
<dbReference type="Pfam" id="PF07527">
    <property type="entry name" value="Hairy_orange"/>
    <property type="match status" value="1"/>
</dbReference>
<dbReference type="GO" id="GO:0005634">
    <property type="term" value="C:nucleus"/>
    <property type="evidence" value="ECO:0007669"/>
    <property type="project" value="UniProtKB-SubCell"/>
</dbReference>
<dbReference type="GeneID" id="108010431"/>
<dbReference type="SMART" id="SM00353">
    <property type="entry name" value="HLH"/>
    <property type="match status" value="1"/>
</dbReference>
<feature type="compositionally biased region" description="Basic and acidic residues" evidence="6">
    <location>
        <begin position="1"/>
        <end position="11"/>
    </location>
</feature>
<dbReference type="PROSITE" id="PS50888">
    <property type="entry name" value="BHLH"/>
    <property type="match status" value="1"/>
</dbReference>
<organism evidence="8 9">
    <name type="scientific">Drosophila suzukii</name>
    <name type="common">Spotted-wing drosophila fruit fly</name>
    <dbReference type="NCBI Taxonomy" id="28584"/>
    <lineage>
        <taxon>Eukaryota</taxon>
        <taxon>Metazoa</taxon>
        <taxon>Ecdysozoa</taxon>
        <taxon>Arthropoda</taxon>
        <taxon>Hexapoda</taxon>
        <taxon>Insecta</taxon>
        <taxon>Pterygota</taxon>
        <taxon>Neoptera</taxon>
        <taxon>Endopterygota</taxon>
        <taxon>Diptera</taxon>
        <taxon>Brachycera</taxon>
        <taxon>Muscomorpha</taxon>
        <taxon>Ephydroidea</taxon>
        <taxon>Drosophilidae</taxon>
        <taxon>Drosophila</taxon>
        <taxon>Sophophora</taxon>
    </lineage>
</organism>
<dbReference type="CTD" id="32800"/>
<feature type="region of interest" description="Disordered" evidence="6">
    <location>
        <begin position="1"/>
        <end position="23"/>
    </location>
</feature>
<sequence>MSSPKEQESHGPKTGAMSRTQQYRQVLKPLLERKRRARINRCVEDLKNLLMEVIHMDSEAMARMEKADILELTVHHLHRQRPSAATPTTTNTPSVCEPLNEQIATERYWSGFRQCALEVSRFLQRNNCQLNSKFVEEMEQLVPFEQLFWRPW</sequence>
<dbReference type="InterPro" id="IPR003650">
    <property type="entry name" value="Orange_dom"/>
</dbReference>
<keyword evidence="8" id="KW-1185">Reference proteome</keyword>
<dbReference type="InterPro" id="IPR036638">
    <property type="entry name" value="HLH_DNA-bd_sf"/>
</dbReference>
<keyword evidence="5" id="KW-0539">Nucleus</keyword>
<evidence type="ECO:0000256" key="4">
    <source>
        <dbReference type="ARBA" id="ARBA00023163"/>
    </source>
</evidence>
<name>A0AB39Z9W0_DROSZ</name>
<dbReference type="InterPro" id="IPR050370">
    <property type="entry name" value="HES_HEY"/>
</dbReference>
<proteinExistence type="predicted"/>
<evidence type="ECO:0000313" key="9">
    <source>
        <dbReference type="RefSeq" id="XP_016930779.2"/>
    </source>
</evidence>
<dbReference type="Gene3D" id="4.10.280.10">
    <property type="entry name" value="Helix-loop-helix DNA-binding domain"/>
    <property type="match status" value="1"/>
</dbReference>
<keyword evidence="3" id="KW-0238">DNA-binding</keyword>
<protein>
    <submittedName>
        <fullName evidence="9">Enhancer of split mbeta protein</fullName>
    </submittedName>
</protein>
<dbReference type="InterPro" id="IPR011598">
    <property type="entry name" value="bHLH_dom"/>
</dbReference>
<evidence type="ECO:0000256" key="2">
    <source>
        <dbReference type="ARBA" id="ARBA00023015"/>
    </source>
</evidence>
<keyword evidence="4" id="KW-0804">Transcription</keyword>
<evidence type="ECO:0000256" key="1">
    <source>
        <dbReference type="ARBA" id="ARBA00004123"/>
    </source>
</evidence>
<comment type="subcellular location">
    <subcellularLocation>
        <location evidence="1">Nucleus</location>
    </subcellularLocation>
</comment>